<evidence type="ECO:0000313" key="3">
    <source>
        <dbReference type="Proteomes" id="UP000314294"/>
    </source>
</evidence>
<gene>
    <name evidence="2" type="ORF">EYF80_011109</name>
</gene>
<evidence type="ECO:0000256" key="1">
    <source>
        <dbReference type="SAM" id="MobiDB-lite"/>
    </source>
</evidence>
<comment type="caution">
    <text evidence="2">The sequence shown here is derived from an EMBL/GenBank/DDBJ whole genome shotgun (WGS) entry which is preliminary data.</text>
</comment>
<proteinExistence type="predicted"/>
<keyword evidence="3" id="KW-1185">Reference proteome</keyword>
<accession>A0A4Z2ILI3</accession>
<dbReference type="Proteomes" id="UP000314294">
    <property type="component" value="Unassembled WGS sequence"/>
</dbReference>
<dbReference type="AlphaFoldDB" id="A0A4Z2ILI3"/>
<sequence>MRPTDYQAAHSPASDGPAEWDESSLAIGELNPCRADSSSAVLTANDPQNTTSFGLHSPRPDVAPSPVFLFCMAAGVWQRARGILPFMSQRGMEKVKHGFRIVDKHNCRARPVAINNSYICSRGVAQCLQSSVGSEFLEHMQYKQEYTPLEEEKPWRVSVVVAYYQGFFEGDPTACKKI</sequence>
<name>A0A4Z2ILI3_9TELE</name>
<evidence type="ECO:0000313" key="2">
    <source>
        <dbReference type="EMBL" id="TNN78705.1"/>
    </source>
</evidence>
<protein>
    <submittedName>
        <fullName evidence="2">Uncharacterized protein</fullName>
    </submittedName>
</protein>
<organism evidence="2 3">
    <name type="scientific">Liparis tanakae</name>
    <name type="common">Tanaka's snailfish</name>
    <dbReference type="NCBI Taxonomy" id="230148"/>
    <lineage>
        <taxon>Eukaryota</taxon>
        <taxon>Metazoa</taxon>
        <taxon>Chordata</taxon>
        <taxon>Craniata</taxon>
        <taxon>Vertebrata</taxon>
        <taxon>Euteleostomi</taxon>
        <taxon>Actinopterygii</taxon>
        <taxon>Neopterygii</taxon>
        <taxon>Teleostei</taxon>
        <taxon>Neoteleostei</taxon>
        <taxon>Acanthomorphata</taxon>
        <taxon>Eupercaria</taxon>
        <taxon>Perciformes</taxon>
        <taxon>Cottioidei</taxon>
        <taxon>Cottales</taxon>
        <taxon>Liparidae</taxon>
        <taxon>Liparis</taxon>
    </lineage>
</organism>
<reference evidence="2 3" key="1">
    <citation type="submission" date="2019-03" db="EMBL/GenBank/DDBJ databases">
        <title>First draft genome of Liparis tanakae, snailfish: a comprehensive survey of snailfish specific genes.</title>
        <authorList>
            <person name="Kim W."/>
            <person name="Song I."/>
            <person name="Jeong J.-H."/>
            <person name="Kim D."/>
            <person name="Kim S."/>
            <person name="Ryu S."/>
            <person name="Song J.Y."/>
            <person name="Lee S.K."/>
        </authorList>
    </citation>
    <scope>NUCLEOTIDE SEQUENCE [LARGE SCALE GENOMIC DNA]</scope>
    <source>
        <tissue evidence="2">Muscle</tissue>
    </source>
</reference>
<feature type="region of interest" description="Disordered" evidence="1">
    <location>
        <begin position="1"/>
        <end position="21"/>
    </location>
</feature>
<dbReference type="EMBL" id="SRLO01000071">
    <property type="protein sequence ID" value="TNN78705.1"/>
    <property type="molecule type" value="Genomic_DNA"/>
</dbReference>